<evidence type="ECO:0000256" key="7">
    <source>
        <dbReference type="SAM" id="Phobius"/>
    </source>
</evidence>
<feature type="transmembrane region" description="Helical" evidence="7">
    <location>
        <begin position="23"/>
        <end position="43"/>
    </location>
</feature>
<evidence type="ECO:0000256" key="1">
    <source>
        <dbReference type="ARBA" id="ARBA00004651"/>
    </source>
</evidence>
<reference evidence="8 9" key="1">
    <citation type="submission" date="2016-10" db="EMBL/GenBank/DDBJ databases">
        <authorList>
            <person name="de Groot N.N."/>
        </authorList>
    </citation>
    <scope>NUCLEOTIDE SEQUENCE [LARGE SCALE GENOMIC DNA]</scope>
    <source>
        <strain evidence="8 9">DSM 16619</strain>
    </source>
</reference>
<protein>
    <submittedName>
        <fullName evidence="8">Chromate transporter</fullName>
    </submittedName>
</protein>
<evidence type="ECO:0000313" key="8">
    <source>
        <dbReference type="EMBL" id="SDD02859.1"/>
    </source>
</evidence>
<evidence type="ECO:0000256" key="4">
    <source>
        <dbReference type="ARBA" id="ARBA00022692"/>
    </source>
</evidence>
<dbReference type="Proteomes" id="UP000198781">
    <property type="component" value="Unassembled WGS sequence"/>
</dbReference>
<accession>A0A1G6RE05</accession>
<keyword evidence="4 7" id="KW-0812">Transmembrane</keyword>
<comment type="subcellular location">
    <subcellularLocation>
        <location evidence="1">Cell membrane</location>
        <topology evidence="1">Multi-pass membrane protein</topology>
    </subcellularLocation>
</comment>
<dbReference type="PANTHER" id="PTHR33567:SF3">
    <property type="entry name" value="CHROMATE ION TRANSPORTER (EUROFUNG)"/>
    <property type="match status" value="1"/>
</dbReference>
<evidence type="ECO:0000313" key="9">
    <source>
        <dbReference type="Proteomes" id="UP000198781"/>
    </source>
</evidence>
<evidence type="ECO:0000256" key="3">
    <source>
        <dbReference type="ARBA" id="ARBA00022475"/>
    </source>
</evidence>
<dbReference type="GO" id="GO:0005886">
    <property type="term" value="C:plasma membrane"/>
    <property type="evidence" value="ECO:0007669"/>
    <property type="project" value="UniProtKB-SubCell"/>
</dbReference>
<feature type="transmembrane region" description="Helical" evidence="7">
    <location>
        <begin position="382"/>
        <end position="403"/>
    </location>
</feature>
<dbReference type="AlphaFoldDB" id="A0A1G6RE05"/>
<keyword evidence="6 7" id="KW-0472">Membrane</keyword>
<feature type="transmembrane region" description="Helical" evidence="7">
    <location>
        <begin position="234"/>
        <end position="253"/>
    </location>
</feature>
<gene>
    <name evidence="8" type="ORF">SAMN05192589_104121</name>
</gene>
<feature type="transmembrane region" description="Helical" evidence="7">
    <location>
        <begin position="314"/>
        <end position="332"/>
    </location>
</feature>
<evidence type="ECO:0000256" key="2">
    <source>
        <dbReference type="ARBA" id="ARBA00005262"/>
    </source>
</evidence>
<dbReference type="PIRSF" id="PIRSF004810">
    <property type="entry name" value="ChrA"/>
    <property type="match status" value="1"/>
</dbReference>
<feature type="transmembrane region" description="Helical" evidence="7">
    <location>
        <begin position="339"/>
        <end position="362"/>
    </location>
</feature>
<feature type="transmembrane region" description="Helical" evidence="7">
    <location>
        <begin position="93"/>
        <end position="114"/>
    </location>
</feature>
<keyword evidence="9" id="KW-1185">Reference proteome</keyword>
<dbReference type="RefSeq" id="WP_092742327.1">
    <property type="nucleotide sequence ID" value="NZ_FMZC01000004.1"/>
</dbReference>
<dbReference type="Pfam" id="PF02417">
    <property type="entry name" value="Chromate_transp"/>
    <property type="match status" value="2"/>
</dbReference>
<organism evidence="8 9">
    <name type="scientific">Paracidovorax valerianellae</name>
    <dbReference type="NCBI Taxonomy" id="187868"/>
    <lineage>
        <taxon>Bacteria</taxon>
        <taxon>Pseudomonadati</taxon>
        <taxon>Pseudomonadota</taxon>
        <taxon>Betaproteobacteria</taxon>
        <taxon>Burkholderiales</taxon>
        <taxon>Comamonadaceae</taxon>
        <taxon>Paracidovorax</taxon>
    </lineage>
</organism>
<comment type="similarity">
    <text evidence="2">Belongs to the chromate ion transporter (CHR) (TC 2.A.51) family.</text>
</comment>
<feature type="transmembrane region" description="Helical" evidence="7">
    <location>
        <begin position="434"/>
        <end position="452"/>
    </location>
</feature>
<keyword evidence="5 7" id="KW-1133">Transmembrane helix</keyword>
<sequence length="453" mass="48107">MDTALPDDAASTPPRSLPLSEALLFWLKLGFISFGGPAGQIALMHAELVERRRWISEKRFLHALNYCMLLPGPEAQQLATYIGWLLHRTRGGIIAGALFVLPSLFILIGLSWLYMAHGDVPVIAGVFYGIKPAVTALVVQAAYRVGSRTLKNRWLWGIAVAAFVAIFALQVPFPAIVLLAAAVGYIGSKVAPEAFSGSGGHGKASASPGMRALIDDDTPTPAHALFSWPRLCKVLVISIGLWLAALGSLWALFGWNAVLTQMGWFFTKAALMTFGGAYAVLPYVYQGAVDHHQWLSATQMIDGLALGETTPGPLIMVVSFVAFVGGWTQALFGPDALFLAGAVAATVVTFFTFLPSFFFILLGGPFIESTHGNLKFTAPLTGITAAVVGVIANLAVFFAYHVLWPQGLGGRFDGGSALIGAVAAVALFRLRWGVIPVLALAGLLGVACRWAGL</sequence>
<name>A0A1G6RE05_9BURK</name>
<evidence type="ECO:0000256" key="5">
    <source>
        <dbReference type="ARBA" id="ARBA00022989"/>
    </source>
</evidence>
<dbReference type="GO" id="GO:0015109">
    <property type="term" value="F:chromate transmembrane transporter activity"/>
    <property type="evidence" value="ECO:0007669"/>
    <property type="project" value="InterPro"/>
</dbReference>
<keyword evidence="3" id="KW-1003">Cell membrane</keyword>
<dbReference type="EMBL" id="FMZC01000004">
    <property type="protein sequence ID" value="SDD02859.1"/>
    <property type="molecule type" value="Genomic_DNA"/>
</dbReference>
<evidence type="ECO:0000256" key="6">
    <source>
        <dbReference type="ARBA" id="ARBA00023136"/>
    </source>
</evidence>
<dbReference type="OrthoDB" id="8969999at2"/>
<proteinExistence type="inferred from homology"/>
<dbReference type="InterPro" id="IPR003370">
    <property type="entry name" value="Chromate_transpt"/>
</dbReference>
<dbReference type="STRING" id="187868.SAMN05192589_104121"/>
<feature type="transmembrane region" description="Helical" evidence="7">
    <location>
        <begin position="155"/>
        <end position="186"/>
    </location>
</feature>
<dbReference type="InterPro" id="IPR014047">
    <property type="entry name" value="Chr_Tranpt_l_chain"/>
</dbReference>
<feature type="transmembrane region" description="Helical" evidence="7">
    <location>
        <begin position="265"/>
        <end position="285"/>
    </location>
</feature>
<feature type="transmembrane region" description="Helical" evidence="7">
    <location>
        <begin position="120"/>
        <end position="143"/>
    </location>
</feature>
<dbReference type="NCBIfam" id="TIGR00937">
    <property type="entry name" value="2A51"/>
    <property type="match status" value="1"/>
</dbReference>
<dbReference type="PANTHER" id="PTHR33567">
    <property type="entry name" value="CHROMATE ION TRANSPORTER (EUROFUNG)"/>
    <property type="match status" value="1"/>
</dbReference>